<dbReference type="InterPro" id="IPR018062">
    <property type="entry name" value="HTH_AraC-typ_CS"/>
</dbReference>
<evidence type="ECO:0000256" key="3">
    <source>
        <dbReference type="ARBA" id="ARBA00023163"/>
    </source>
</evidence>
<dbReference type="InterPro" id="IPR050204">
    <property type="entry name" value="AraC_XylS_family_regulators"/>
</dbReference>
<dbReference type="SMART" id="SM00342">
    <property type="entry name" value="HTH_ARAC"/>
    <property type="match status" value="1"/>
</dbReference>
<evidence type="ECO:0000313" key="6">
    <source>
        <dbReference type="Proteomes" id="UP000078358"/>
    </source>
</evidence>
<gene>
    <name evidence="5" type="ORF">F480_08550</name>
</gene>
<dbReference type="PANTHER" id="PTHR46796">
    <property type="entry name" value="HTH-TYPE TRANSCRIPTIONAL ACTIVATOR RHAS-RELATED"/>
    <property type="match status" value="1"/>
</dbReference>
<proteinExistence type="predicted"/>
<keyword evidence="1" id="KW-0805">Transcription regulation</keyword>
<dbReference type="RefSeq" id="WP_064318763.1">
    <property type="nucleotide sequence ID" value="NZ_JACI01000002.1"/>
</dbReference>
<evidence type="ECO:0000259" key="4">
    <source>
        <dbReference type="PROSITE" id="PS01124"/>
    </source>
</evidence>
<organism evidence="5 6">
    <name type="scientific">Bibersteinia trehalosi Y31</name>
    <dbReference type="NCBI Taxonomy" id="1261658"/>
    <lineage>
        <taxon>Bacteria</taxon>
        <taxon>Pseudomonadati</taxon>
        <taxon>Pseudomonadota</taxon>
        <taxon>Gammaproteobacteria</taxon>
        <taxon>Pasteurellales</taxon>
        <taxon>Pasteurellaceae</taxon>
        <taxon>Bibersteinia</taxon>
    </lineage>
</organism>
<keyword evidence="2" id="KW-0238">DNA-binding</keyword>
<dbReference type="Pfam" id="PF12852">
    <property type="entry name" value="Cupin_6"/>
    <property type="match status" value="1"/>
</dbReference>
<dbReference type="InterPro" id="IPR009057">
    <property type="entry name" value="Homeodomain-like_sf"/>
</dbReference>
<name>A0A179CX78_BIBTR</name>
<dbReference type="Pfam" id="PF12833">
    <property type="entry name" value="HTH_18"/>
    <property type="match status" value="1"/>
</dbReference>
<dbReference type="EMBL" id="JACI01000002">
    <property type="protein sequence ID" value="OAQ14402.1"/>
    <property type="molecule type" value="Genomic_DNA"/>
</dbReference>
<dbReference type="AlphaFoldDB" id="A0A179CX78"/>
<dbReference type="InterPro" id="IPR018060">
    <property type="entry name" value="HTH_AraC"/>
</dbReference>
<evidence type="ECO:0000313" key="5">
    <source>
        <dbReference type="EMBL" id="OAQ14402.1"/>
    </source>
</evidence>
<dbReference type="GO" id="GO:0043565">
    <property type="term" value="F:sequence-specific DNA binding"/>
    <property type="evidence" value="ECO:0007669"/>
    <property type="project" value="InterPro"/>
</dbReference>
<keyword evidence="3" id="KW-0804">Transcription</keyword>
<accession>A0A179CX78</accession>
<dbReference type="GO" id="GO:0003700">
    <property type="term" value="F:DNA-binding transcription factor activity"/>
    <property type="evidence" value="ECO:0007669"/>
    <property type="project" value="InterPro"/>
</dbReference>
<dbReference type="Proteomes" id="UP000078358">
    <property type="component" value="Unassembled WGS sequence"/>
</dbReference>
<dbReference type="PANTHER" id="PTHR46796:SF7">
    <property type="entry name" value="ARAC FAMILY TRANSCRIPTIONAL REGULATOR"/>
    <property type="match status" value="1"/>
</dbReference>
<sequence length="271" mass="30722">MDAITHLFTHFSFRADLFFIGSLCRLGEFNEPNKCYLHFIRNGKCLLNQANLPPQSIERPCVVFSPTKTLHSIQPLDGELEVFCISFDFGSEVQNPLIHSLHQTVTLFLDQNPSLEIIANQIFSESAEQRLGYQAAIQHLCAYFTILIVRCCLEQQLFQAGLLQGLADKRLAPLLLALHQSPEQPWQLEQMAETALMSKSQFSAYFKEVMGESPLEYLTHWRITVAQNLLLKGFPVAIVAEKVGYSHNAALTRIFLRKVGKTPTEWLAGKR</sequence>
<reference evidence="5 6" key="1">
    <citation type="submission" date="2014-01" db="EMBL/GenBank/DDBJ databases">
        <authorList>
            <person name="Zuccon D."/>
        </authorList>
    </citation>
    <scope>NUCLEOTIDE SEQUENCE [LARGE SCALE GENOMIC DNA]</scope>
    <source>
        <strain evidence="5 6">Y31</strain>
    </source>
</reference>
<dbReference type="InterPro" id="IPR032783">
    <property type="entry name" value="AraC_lig"/>
</dbReference>
<protein>
    <submittedName>
        <fullName evidence="5">AraC family transcriptional regulator</fullName>
    </submittedName>
</protein>
<dbReference type="PROSITE" id="PS01124">
    <property type="entry name" value="HTH_ARAC_FAMILY_2"/>
    <property type="match status" value="1"/>
</dbReference>
<evidence type="ECO:0000256" key="1">
    <source>
        <dbReference type="ARBA" id="ARBA00023015"/>
    </source>
</evidence>
<feature type="domain" description="HTH araC/xylS-type" evidence="4">
    <location>
        <begin position="172"/>
        <end position="269"/>
    </location>
</feature>
<dbReference type="SUPFAM" id="SSF46689">
    <property type="entry name" value="Homeodomain-like"/>
    <property type="match status" value="2"/>
</dbReference>
<evidence type="ECO:0000256" key="2">
    <source>
        <dbReference type="ARBA" id="ARBA00023125"/>
    </source>
</evidence>
<dbReference type="PROSITE" id="PS00041">
    <property type="entry name" value="HTH_ARAC_FAMILY_1"/>
    <property type="match status" value="1"/>
</dbReference>
<dbReference type="PATRIC" id="fig|1261658.3.peg.1706"/>
<dbReference type="Gene3D" id="1.10.10.60">
    <property type="entry name" value="Homeodomain-like"/>
    <property type="match status" value="2"/>
</dbReference>
<comment type="caution">
    <text evidence="5">The sequence shown here is derived from an EMBL/GenBank/DDBJ whole genome shotgun (WGS) entry which is preliminary data.</text>
</comment>